<evidence type="ECO:0000313" key="3">
    <source>
        <dbReference type="Proteomes" id="UP000000419"/>
    </source>
</evidence>
<dbReference type="Proteomes" id="UP000000419">
    <property type="component" value="Chromosome II"/>
</dbReference>
<keyword evidence="3" id="KW-1185">Reference proteome</keyword>
<gene>
    <name evidence="2" type="ordered locus">BMEII0808</name>
</gene>
<keyword evidence="1" id="KW-0812">Transmembrane</keyword>
<proteinExistence type="predicted"/>
<dbReference type="eggNOG" id="COG2391">
    <property type="taxonomic scope" value="Bacteria"/>
</dbReference>
<feature type="transmembrane region" description="Helical" evidence="1">
    <location>
        <begin position="122"/>
        <end position="143"/>
    </location>
</feature>
<organism evidence="2 3">
    <name type="scientific">Brucella melitensis biotype 1 (strain ATCC 23456 / CCUG 17765 / NCTC 10094 / 16M)</name>
    <dbReference type="NCBI Taxonomy" id="224914"/>
    <lineage>
        <taxon>Bacteria</taxon>
        <taxon>Pseudomonadati</taxon>
        <taxon>Pseudomonadota</taxon>
        <taxon>Alphaproteobacteria</taxon>
        <taxon>Hyphomicrobiales</taxon>
        <taxon>Brucellaceae</taxon>
        <taxon>Brucella/Ochrobactrum group</taxon>
        <taxon>Brucella</taxon>
    </lineage>
</organism>
<dbReference type="AlphaFoldDB" id="Q8YBS8"/>
<name>Q8YBS8_BRUME</name>
<dbReference type="EMBL" id="AE008918">
    <property type="protein sequence ID" value="AAL54050.1"/>
    <property type="molecule type" value="Genomic_DNA"/>
</dbReference>
<evidence type="ECO:0000256" key="1">
    <source>
        <dbReference type="SAM" id="Phobius"/>
    </source>
</evidence>
<keyword evidence="1" id="KW-0472">Membrane</keyword>
<dbReference type="Pfam" id="PF20398">
    <property type="entry name" value="DUF6691"/>
    <property type="match status" value="1"/>
</dbReference>
<dbReference type="InterPro" id="IPR046513">
    <property type="entry name" value="DUF6691"/>
</dbReference>
<sequence length="218" mass="23434">MDIRCISGNRYCGLLARHPDRRFAGGGWHTHGERLHFRSRYRRAGAVLTPLAGGNHCFSDRWRNRRQPCGGFSMNRLSFLRLGAALAAGVIFGFGLSLSGMINPARVIGFLNIASGHWDPSLAFVMGGGLLVTIPGIALCRRLSAPAFDTAFHLPTKTQIDRRLIAGSALFGIGWGLGGFCPGPAVAALSLGLPQVALFVLAMAVGMIIHDRWLAKTL</sequence>
<accession>Q8YBS8</accession>
<feature type="transmembrane region" description="Helical" evidence="1">
    <location>
        <begin position="191"/>
        <end position="209"/>
    </location>
</feature>
<evidence type="ECO:0000313" key="2">
    <source>
        <dbReference type="EMBL" id="AAL54050.1"/>
    </source>
</evidence>
<dbReference type="KEGG" id="bme:BMEII0808"/>
<keyword evidence="1" id="KW-1133">Transmembrane helix</keyword>
<feature type="transmembrane region" description="Helical" evidence="1">
    <location>
        <begin position="82"/>
        <end position="102"/>
    </location>
</feature>
<reference evidence="2 3" key="1">
    <citation type="journal article" date="2002" name="Proc. Natl. Acad. Sci. U.S.A.">
        <title>The genome sequence of the facultative intracellular pathogen Brucella melitensis.</title>
        <authorList>
            <person name="DelVecchio V.G."/>
            <person name="Kapatral V."/>
            <person name="Redkar R.J."/>
            <person name="Patra G."/>
            <person name="Mujer C."/>
            <person name="Los T."/>
            <person name="Ivanova N."/>
            <person name="Anderson I."/>
            <person name="Bhattacharyya A."/>
            <person name="Lykidis A."/>
            <person name="Reznik G."/>
            <person name="Jablonski L."/>
            <person name="Larsen N."/>
            <person name="D'Souza M."/>
            <person name="Bernal A."/>
            <person name="Mazur M."/>
            <person name="Goltsman E."/>
            <person name="Selkov E."/>
            <person name="Elzer P.H."/>
            <person name="Hagius S."/>
            <person name="O'Callaghan D."/>
            <person name="Letesson J.J."/>
            <person name="Haselkorn R."/>
            <person name="Kyrpides N."/>
            <person name="Overbeek R."/>
        </authorList>
    </citation>
    <scope>NUCLEOTIDE SEQUENCE [LARGE SCALE GENOMIC DNA]</scope>
    <source>
        <strain evidence="3">ATCC 23456 / CCUG 17765 / NCTC 10094 / 16M</strain>
    </source>
</reference>
<feature type="transmembrane region" description="Helical" evidence="1">
    <location>
        <begin position="164"/>
        <end position="185"/>
    </location>
</feature>
<dbReference type="PIR" id="AG3610">
    <property type="entry name" value="AG3610"/>
</dbReference>
<protein>
    <submittedName>
        <fullName evidence="2">Gene ii and x proteins</fullName>
    </submittedName>
</protein>